<dbReference type="Proteomes" id="UP000222564">
    <property type="component" value="Unassembled WGS sequence"/>
</dbReference>
<dbReference type="PANTHER" id="PTHR34984:SF1">
    <property type="entry name" value="CARBON STORAGE REGULATOR"/>
    <property type="match status" value="1"/>
</dbReference>
<dbReference type="NCBIfam" id="TIGR00202">
    <property type="entry name" value="csrA"/>
    <property type="match status" value="1"/>
</dbReference>
<dbReference type="Gene3D" id="2.60.40.4380">
    <property type="entry name" value="Translational regulator CsrA"/>
    <property type="match status" value="1"/>
</dbReference>
<evidence type="ECO:0000256" key="5">
    <source>
        <dbReference type="ARBA" id="ARBA00022884"/>
    </source>
</evidence>
<dbReference type="PANTHER" id="PTHR34984">
    <property type="entry name" value="CARBON STORAGE REGULATOR"/>
    <property type="match status" value="1"/>
</dbReference>
<evidence type="ECO:0000313" key="8">
    <source>
        <dbReference type="Proteomes" id="UP000222564"/>
    </source>
</evidence>
<dbReference type="GO" id="GO:0005829">
    <property type="term" value="C:cytosol"/>
    <property type="evidence" value="ECO:0007669"/>
    <property type="project" value="TreeGrafter"/>
</dbReference>
<dbReference type="GO" id="GO:1902208">
    <property type="term" value="P:regulation of bacterial-type flagellum assembly"/>
    <property type="evidence" value="ECO:0007669"/>
    <property type="project" value="UniProtKB-UniRule"/>
</dbReference>
<dbReference type="SUPFAM" id="SSF117130">
    <property type="entry name" value="CsrA-like"/>
    <property type="match status" value="1"/>
</dbReference>
<evidence type="ECO:0000313" key="7">
    <source>
        <dbReference type="EMBL" id="PHJ39066.1"/>
    </source>
</evidence>
<keyword evidence="1 6" id="KW-0963">Cytoplasm</keyword>
<dbReference type="GO" id="GO:0006402">
    <property type="term" value="P:mRNA catabolic process"/>
    <property type="evidence" value="ECO:0007669"/>
    <property type="project" value="InterPro"/>
</dbReference>
<dbReference type="NCBIfam" id="NF002469">
    <property type="entry name" value="PRK01712.1"/>
    <property type="match status" value="1"/>
</dbReference>
<dbReference type="HAMAP" id="MF_00167">
    <property type="entry name" value="CsrA"/>
    <property type="match status" value="1"/>
</dbReference>
<proteinExistence type="inferred from homology"/>
<organism evidence="7 8">
    <name type="scientific">Desulforamulus profundi</name>
    <dbReference type="NCBI Taxonomy" id="1383067"/>
    <lineage>
        <taxon>Bacteria</taxon>
        <taxon>Bacillati</taxon>
        <taxon>Bacillota</taxon>
        <taxon>Clostridia</taxon>
        <taxon>Eubacteriales</taxon>
        <taxon>Peptococcaceae</taxon>
        <taxon>Desulforamulus</taxon>
    </lineage>
</organism>
<dbReference type="AlphaFoldDB" id="A0A2C6MI12"/>
<dbReference type="GO" id="GO:0045947">
    <property type="term" value="P:negative regulation of translational initiation"/>
    <property type="evidence" value="ECO:0007669"/>
    <property type="project" value="UniProtKB-UniRule"/>
</dbReference>
<gene>
    <name evidence="6" type="primary">csrA</name>
    <name evidence="7" type="ORF">P378_06225</name>
</gene>
<dbReference type="FunFam" id="2.60.40.4380:FF:000002">
    <property type="entry name" value="Translational regulator CsrA"/>
    <property type="match status" value="1"/>
</dbReference>
<keyword evidence="5 6" id="KW-0694">RNA-binding</keyword>
<comment type="caution">
    <text evidence="7">The sequence shown here is derived from an EMBL/GenBank/DDBJ whole genome shotgun (WGS) entry which is preliminary data.</text>
</comment>
<evidence type="ECO:0000256" key="6">
    <source>
        <dbReference type="HAMAP-Rule" id="MF_00167"/>
    </source>
</evidence>
<comment type="function">
    <text evidence="6">A translational regulator that binds mRNA to regulate translation initiation and/or mRNA stability. Usually binds in the 5'-UTR at or near the Shine-Dalgarno sequence preventing ribosome-binding, thus repressing translation. Its main target seems to be the major flagellin gene, while its function is anatagonized by FliW.</text>
</comment>
<evidence type="ECO:0000256" key="1">
    <source>
        <dbReference type="ARBA" id="ARBA00022490"/>
    </source>
</evidence>
<dbReference type="OrthoDB" id="9809061at2"/>
<evidence type="ECO:0000256" key="3">
    <source>
        <dbReference type="ARBA" id="ARBA00022795"/>
    </source>
</evidence>
<keyword evidence="8" id="KW-1185">Reference proteome</keyword>
<evidence type="ECO:0000256" key="4">
    <source>
        <dbReference type="ARBA" id="ARBA00022845"/>
    </source>
</evidence>
<keyword evidence="4 6" id="KW-0810">Translation regulation</keyword>
<accession>A0A2C6MI12</accession>
<evidence type="ECO:0000256" key="2">
    <source>
        <dbReference type="ARBA" id="ARBA00022491"/>
    </source>
</evidence>
<dbReference type="Pfam" id="PF02599">
    <property type="entry name" value="CsrA"/>
    <property type="match status" value="1"/>
</dbReference>
<dbReference type="EMBL" id="AWQQ01000037">
    <property type="protein sequence ID" value="PHJ39066.1"/>
    <property type="molecule type" value="Genomic_DNA"/>
</dbReference>
<comment type="subunit">
    <text evidence="6">Homodimer; the beta-strands of each monomer intercalate to form a hydrophobic core, while the alpha-helices form wings that extend away from the core.</text>
</comment>
<dbReference type="InterPro" id="IPR036107">
    <property type="entry name" value="CsrA_sf"/>
</dbReference>
<keyword evidence="3 6" id="KW-1005">Bacterial flagellum biogenesis</keyword>
<reference evidence="7 8" key="1">
    <citation type="submission" date="2013-09" db="EMBL/GenBank/DDBJ databases">
        <title>Biodegradation of hydrocarbons in the deep terrestrial subsurface : characterization of a microbial consortium composed of two Desulfotomaculum species originating from a deep geological formation.</title>
        <authorList>
            <person name="Aullo T."/>
            <person name="Berlendis S."/>
            <person name="Lascourreges J.-F."/>
            <person name="Dessort D."/>
            <person name="Saint-Laurent S."/>
            <person name="Schraauwers B."/>
            <person name="Mas J."/>
            <person name="Magot M."/>
            <person name="Ranchou-Peyruse A."/>
        </authorList>
    </citation>
    <scope>NUCLEOTIDE SEQUENCE [LARGE SCALE GENOMIC DNA]</scope>
    <source>
        <strain evidence="7 8">Bs107</strain>
    </source>
</reference>
<dbReference type="GO" id="GO:0044781">
    <property type="term" value="P:bacterial-type flagellum organization"/>
    <property type="evidence" value="ECO:0007669"/>
    <property type="project" value="UniProtKB-KW"/>
</dbReference>
<dbReference type="GO" id="GO:0006109">
    <property type="term" value="P:regulation of carbohydrate metabolic process"/>
    <property type="evidence" value="ECO:0007669"/>
    <property type="project" value="InterPro"/>
</dbReference>
<dbReference type="RefSeq" id="WP_099082540.1">
    <property type="nucleotide sequence ID" value="NZ_AWQQ01000037.1"/>
</dbReference>
<sequence length="79" mass="8835">MLILSRKKHEAIHIGDDIIITVLDISGDHIKIGIDAPKNIQIYRAEILKAIQQENKQAALTKAAVQDLVKLMNHDKGEK</sequence>
<keyword evidence="2 6" id="KW-0678">Repressor</keyword>
<name>A0A2C6MI12_9FIRM</name>
<protein>
    <recommendedName>
        <fullName evidence="6">Translational regulator CsrA</fullName>
    </recommendedName>
</protein>
<comment type="similarity">
    <text evidence="6">Belongs to the CsrA/RsmA family.</text>
</comment>
<dbReference type="InterPro" id="IPR003751">
    <property type="entry name" value="CsrA"/>
</dbReference>
<dbReference type="GO" id="GO:0048027">
    <property type="term" value="F:mRNA 5'-UTR binding"/>
    <property type="evidence" value="ECO:0007669"/>
    <property type="project" value="UniProtKB-UniRule"/>
</dbReference>
<comment type="subcellular location">
    <subcellularLocation>
        <location evidence="6">Cytoplasm</location>
    </subcellularLocation>
</comment>